<dbReference type="OrthoDB" id="91340at2157"/>
<protein>
    <recommendedName>
        <fullName evidence="3">XACb0070 ribbon-helix-helix domain-containing protein</fullName>
    </recommendedName>
</protein>
<dbReference type="EMBL" id="CP001857">
    <property type="protein sequence ID" value="ADB57538.1"/>
    <property type="molecule type" value="Genomic_DNA"/>
</dbReference>
<evidence type="ECO:0008006" key="3">
    <source>
        <dbReference type="Google" id="ProtNLM"/>
    </source>
</evidence>
<dbReference type="Gene3D" id="1.10.1220.10">
    <property type="entry name" value="Met repressor-like"/>
    <property type="match status" value="1"/>
</dbReference>
<evidence type="ECO:0000313" key="1">
    <source>
        <dbReference type="EMBL" id="ADB57538.1"/>
    </source>
</evidence>
<dbReference type="GO" id="GO:0006355">
    <property type="term" value="P:regulation of DNA-templated transcription"/>
    <property type="evidence" value="ECO:0007669"/>
    <property type="project" value="InterPro"/>
</dbReference>
<dbReference type="AlphaFoldDB" id="D2RGW3"/>
<dbReference type="GeneID" id="58788598"/>
<reference evidence="1 2" key="1">
    <citation type="journal article" date="2010" name="Stand. Genomic Sci.">
        <title>Complete genome sequence of Archaeoglobus profundus type strain (AV18).</title>
        <authorList>
            <person name="von Jan M."/>
            <person name="Lapidus A."/>
            <person name="Del Rio T.G."/>
            <person name="Copeland A."/>
            <person name="Tice H."/>
            <person name="Cheng J.F."/>
            <person name="Lucas S."/>
            <person name="Chen F."/>
            <person name="Nolan M."/>
            <person name="Goodwin L."/>
            <person name="Han C."/>
            <person name="Pitluck S."/>
            <person name="Liolios K."/>
            <person name="Ivanova N."/>
            <person name="Mavromatis K."/>
            <person name="Ovchinnikova G."/>
            <person name="Chertkov O."/>
            <person name="Pati A."/>
            <person name="Chen A."/>
            <person name="Palaniappan K."/>
            <person name="Land M."/>
            <person name="Hauser L."/>
            <person name="Chang Y.J."/>
            <person name="Jeffries C.D."/>
            <person name="Saunders E."/>
            <person name="Brettin T."/>
            <person name="Detter J.C."/>
            <person name="Chain P."/>
            <person name="Eichinger K."/>
            <person name="Huber H."/>
            <person name="Spring S."/>
            <person name="Rohde M."/>
            <person name="Goker M."/>
            <person name="Wirth R."/>
            <person name="Woyke T."/>
            <person name="Bristow J."/>
            <person name="Eisen J.A."/>
            <person name="Markowitz V."/>
            <person name="Hugenholtz P."/>
            <person name="Kyrpides N.C."/>
            <person name="Klenk H.P."/>
        </authorList>
    </citation>
    <scope>NUCLEOTIDE SEQUENCE [LARGE SCALE GENOMIC DNA]</scope>
    <source>
        <strain evidence="2">DSM 5631 / JCM 9629 / NBRC 100127 / Av18</strain>
    </source>
</reference>
<dbReference type="RefSeq" id="WP_012939874.1">
    <property type="nucleotide sequence ID" value="NC_013741.1"/>
</dbReference>
<dbReference type="PaxDb" id="572546-Arcpr_0472"/>
<dbReference type="InterPro" id="IPR013321">
    <property type="entry name" value="Arc_rbn_hlx_hlx"/>
</dbReference>
<dbReference type="HOGENOM" id="CLU_204994_0_0_2"/>
<dbReference type="eggNOG" id="arCOG03886">
    <property type="taxonomic scope" value="Archaea"/>
</dbReference>
<organism evidence="1 2">
    <name type="scientific">Archaeoglobus profundus (strain DSM 5631 / JCM 9629 / NBRC 100127 / Av18)</name>
    <dbReference type="NCBI Taxonomy" id="572546"/>
    <lineage>
        <taxon>Archaea</taxon>
        <taxon>Methanobacteriati</taxon>
        <taxon>Methanobacteriota</taxon>
        <taxon>Archaeoglobi</taxon>
        <taxon>Archaeoglobales</taxon>
        <taxon>Archaeoglobaceae</taxon>
        <taxon>Archaeoglobus</taxon>
    </lineage>
</organism>
<sequence length="53" mass="6132">MNVMRFNVTVREDIGKLFRMKVVEIKGNKKGALSEAVEEALILWLEKYGVKIH</sequence>
<gene>
    <name evidence="1" type="ordered locus">Arcpr_0472</name>
</gene>
<name>D2RGW3_ARCPA</name>
<proteinExistence type="predicted"/>
<dbReference type="KEGG" id="apo:Arcpr_0472"/>
<accession>D2RGW3</accession>
<evidence type="ECO:0000313" key="2">
    <source>
        <dbReference type="Proteomes" id="UP000001901"/>
    </source>
</evidence>
<keyword evidence="2" id="KW-1185">Reference proteome</keyword>
<dbReference type="Proteomes" id="UP000001901">
    <property type="component" value="Chromosome"/>
</dbReference>